<dbReference type="SUPFAM" id="SSF53850">
    <property type="entry name" value="Periplasmic binding protein-like II"/>
    <property type="match status" value="1"/>
</dbReference>
<dbReference type="EMBL" id="CP002042">
    <property type="protein sequence ID" value="ADH62411.1"/>
    <property type="molecule type" value="Genomic_DNA"/>
</dbReference>
<dbReference type="Gene3D" id="3.40.190.10">
    <property type="entry name" value="Periplasmic binding protein-like II"/>
    <property type="match status" value="2"/>
</dbReference>
<dbReference type="AlphaFoldDB" id="D7B9X7"/>
<dbReference type="HOGENOM" id="CLU_031285_3_1_0"/>
<dbReference type="Proteomes" id="UP000001916">
    <property type="component" value="Chromosome"/>
</dbReference>
<evidence type="ECO:0000313" key="1">
    <source>
        <dbReference type="EMBL" id="ADH62411.1"/>
    </source>
</evidence>
<sequence length="401" mass="44599">MLHRLGIAIFVLLGLGLAQKPLEITLWHTAGPPGQEPFEAMVAEFNAAQSQYKITPRYQGDYREAGLKLLNALRAGGAPTLFHAEISFLGQMVKEGIAVPLDEYLNNLPNDFYPGFLETGRFQGKTYGLPIGLSVPIFFYNADQFRARNIPVPTDWNQVAEAAAKLSSRAAKGLIVSSDIWSFNALVMSRGGDLVNAQGRPDFTHPKVVESLEFLQKIVRAGHAQSRNIAEAQFSVADFLRTKAFMGLAPITIWPLIEDRAPIPFRLGVAAVPLEQGGKVPLAGGALVVLKGASPEQVKGAVAFWRFLMEPKNIARWVKATYYLPMRRSTQPLLEDFYKEDPRRRVAFSQVERASPWIRDPEVTVWYTFLEEALEKALKGNVPARQALEEAQRKAEAVERK</sequence>
<dbReference type="CDD" id="cd14748">
    <property type="entry name" value="PBP2_UgpB"/>
    <property type="match status" value="1"/>
</dbReference>
<proteinExistence type="predicted"/>
<dbReference type="STRING" id="526227.Mesil_0476"/>
<dbReference type="InterPro" id="IPR050490">
    <property type="entry name" value="Bact_solute-bd_prot1"/>
</dbReference>
<gene>
    <name evidence="1" type="ordered locus">Mesil_0476</name>
</gene>
<dbReference type="InterPro" id="IPR006059">
    <property type="entry name" value="SBP"/>
</dbReference>
<dbReference type="eggNOG" id="COG1653">
    <property type="taxonomic scope" value="Bacteria"/>
</dbReference>
<keyword evidence="2" id="KW-1185">Reference proteome</keyword>
<organism evidence="1 2">
    <name type="scientific">Allomeiothermus silvanus (strain ATCC 700542 / DSM 9946 / NBRC 106475 / NCIMB 13440 / VI-R2)</name>
    <name type="common">Thermus silvanus</name>
    <dbReference type="NCBI Taxonomy" id="526227"/>
    <lineage>
        <taxon>Bacteria</taxon>
        <taxon>Thermotogati</taxon>
        <taxon>Deinococcota</taxon>
        <taxon>Deinococci</taxon>
        <taxon>Thermales</taxon>
        <taxon>Thermaceae</taxon>
        <taxon>Allomeiothermus</taxon>
    </lineage>
</organism>
<dbReference type="PANTHER" id="PTHR43649">
    <property type="entry name" value="ARABINOSE-BINDING PROTEIN-RELATED"/>
    <property type="match status" value="1"/>
</dbReference>
<name>D7B9X7_ALLS1</name>
<dbReference type="Pfam" id="PF13416">
    <property type="entry name" value="SBP_bac_8"/>
    <property type="match status" value="1"/>
</dbReference>
<dbReference type="PANTHER" id="PTHR43649:SF12">
    <property type="entry name" value="DIACETYLCHITOBIOSE BINDING PROTEIN DASA"/>
    <property type="match status" value="1"/>
</dbReference>
<evidence type="ECO:0000313" key="2">
    <source>
        <dbReference type="Proteomes" id="UP000001916"/>
    </source>
</evidence>
<accession>D7B9X7</accession>
<protein>
    <submittedName>
        <fullName evidence="1">Extracellular solute-binding protein family 1</fullName>
    </submittedName>
</protein>
<reference evidence="1 2" key="1">
    <citation type="journal article" date="2010" name="Stand. Genomic Sci.">
        <title>Complete genome sequence of Meiothermus silvanus type strain (VI-R2).</title>
        <authorList>
            <person name="Sikorski J."/>
            <person name="Tindall B.J."/>
            <person name="Lowry S."/>
            <person name="Lucas S."/>
            <person name="Nolan M."/>
            <person name="Copeland A."/>
            <person name="Glavina Del Rio T."/>
            <person name="Tice H."/>
            <person name="Cheng J.F."/>
            <person name="Han C."/>
            <person name="Pitluck S."/>
            <person name="Liolios K."/>
            <person name="Ivanova N."/>
            <person name="Mavromatis K."/>
            <person name="Mikhailova N."/>
            <person name="Pati A."/>
            <person name="Goodwin L."/>
            <person name="Chen A."/>
            <person name="Palaniappan K."/>
            <person name="Land M."/>
            <person name="Hauser L."/>
            <person name="Chang Y.J."/>
            <person name="Jeffries C.D."/>
            <person name="Rohde M."/>
            <person name="Goker M."/>
            <person name="Woyke T."/>
            <person name="Bristow J."/>
            <person name="Eisen J.A."/>
            <person name="Markowitz V."/>
            <person name="Hugenholtz P."/>
            <person name="Kyrpides N.C."/>
            <person name="Klenk H.P."/>
            <person name="Lapidus A."/>
        </authorList>
    </citation>
    <scope>NUCLEOTIDE SEQUENCE [LARGE SCALE GENOMIC DNA]</scope>
    <source>
        <strain evidence="2">ATCC 700542 / DSM 9946 / VI-R2</strain>
    </source>
</reference>
<dbReference type="OrthoDB" id="29360at2"/>
<dbReference type="KEGG" id="msv:Mesil_0476"/>
<dbReference type="RefSeq" id="WP_013157017.1">
    <property type="nucleotide sequence ID" value="NC_014212.1"/>
</dbReference>